<dbReference type="Proteomes" id="UP000187608">
    <property type="component" value="Unassembled WGS sequence"/>
</dbReference>
<evidence type="ECO:0008006" key="4">
    <source>
        <dbReference type="Google" id="ProtNLM"/>
    </source>
</evidence>
<gene>
    <name evidence="2" type="ORF">SAMN05421687_104133</name>
</gene>
<dbReference type="EMBL" id="FTOC01000004">
    <property type="protein sequence ID" value="SIS45587.1"/>
    <property type="molecule type" value="Genomic_DNA"/>
</dbReference>
<evidence type="ECO:0000313" key="3">
    <source>
        <dbReference type="Proteomes" id="UP000187608"/>
    </source>
</evidence>
<name>A0A1N7J8J2_9BACI</name>
<feature type="transmembrane region" description="Helical" evidence="1">
    <location>
        <begin position="36"/>
        <end position="53"/>
    </location>
</feature>
<keyword evidence="1" id="KW-0812">Transmembrane</keyword>
<proteinExistence type="predicted"/>
<dbReference type="AlphaFoldDB" id="A0A1N7J8J2"/>
<keyword evidence="1" id="KW-0472">Membrane</keyword>
<evidence type="ECO:0000313" key="2">
    <source>
        <dbReference type="EMBL" id="SIS45587.1"/>
    </source>
</evidence>
<evidence type="ECO:0000256" key="1">
    <source>
        <dbReference type="SAM" id="Phobius"/>
    </source>
</evidence>
<keyword evidence="1" id="KW-1133">Transmembrane helix</keyword>
<feature type="transmembrane region" description="Helical" evidence="1">
    <location>
        <begin position="65"/>
        <end position="83"/>
    </location>
</feature>
<dbReference type="InterPro" id="IPR025018">
    <property type="entry name" value="DUF3953"/>
</dbReference>
<organism evidence="2 3">
    <name type="scientific">Salimicrobium flavidum</name>
    <dbReference type="NCBI Taxonomy" id="570947"/>
    <lineage>
        <taxon>Bacteria</taxon>
        <taxon>Bacillati</taxon>
        <taxon>Bacillota</taxon>
        <taxon>Bacilli</taxon>
        <taxon>Bacillales</taxon>
        <taxon>Bacillaceae</taxon>
        <taxon>Salimicrobium</taxon>
    </lineage>
</organism>
<protein>
    <recommendedName>
        <fullName evidence="4">DUF3953 domain-containing protein</fullName>
    </recommendedName>
</protein>
<dbReference type="Pfam" id="PF13129">
    <property type="entry name" value="DUF3953"/>
    <property type="match status" value="1"/>
</dbReference>
<keyword evidence="3" id="KW-1185">Reference proteome</keyword>
<feature type="transmembrane region" description="Helical" evidence="1">
    <location>
        <begin position="12"/>
        <end position="30"/>
    </location>
</feature>
<sequence length="88" mass="10054">MKIRKGGIIEISIRFIFFAGTIFLALYGLITGDFRYQYLMLLGLSGVLMITGIDDFEKGKKFWSFASFGVAVFCLIVSMQVFFMERDL</sequence>
<accession>A0A1N7J8J2</accession>
<dbReference type="STRING" id="570947.SAMN05421687_104133"/>
<reference evidence="3" key="1">
    <citation type="submission" date="2017-01" db="EMBL/GenBank/DDBJ databases">
        <authorList>
            <person name="Varghese N."/>
            <person name="Submissions S."/>
        </authorList>
    </citation>
    <scope>NUCLEOTIDE SEQUENCE [LARGE SCALE GENOMIC DNA]</scope>
    <source>
        <strain evidence="3">DSM 23127</strain>
    </source>
</reference>
<dbReference type="RefSeq" id="WP_084193669.1">
    <property type="nucleotide sequence ID" value="NZ_FTOC01000004.1"/>
</dbReference>
<dbReference type="OrthoDB" id="2456396at2"/>